<feature type="transmembrane region" description="Helical" evidence="1">
    <location>
        <begin position="48"/>
        <end position="73"/>
    </location>
</feature>
<dbReference type="Proteomes" id="UP001500253">
    <property type="component" value="Unassembled WGS sequence"/>
</dbReference>
<accession>A0ABP5SL38</accession>
<dbReference type="RefSeq" id="WP_346173803.1">
    <property type="nucleotide sequence ID" value="NZ_BAAASD010000005.1"/>
</dbReference>
<gene>
    <name evidence="2" type="ORF">GCM10010246_16480</name>
</gene>
<keyword evidence="1" id="KW-1133">Transmembrane helix</keyword>
<evidence type="ECO:0008006" key="4">
    <source>
        <dbReference type="Google" id="ProtNLM"/>
    </source>
</evidence>
<organism evidence="2 3">
    <name type="scientific">Streptomyces cuspidosporus</name>
    <dbReference type="NCBI Taxonomy" id="66882"/>
    <lineage>
        <taxon>Bacteria</taxon>
        <taxon>Bacillati</taxon>
        <taxon>Actinomycetota</taxon>
        <taxon>Actinomycetes</taxon>
        <taxon>Kitasatosporales</taxon>
        <taxon>Streptomycetaceae</taxon>
        <taxon>Streptomyces</taxon>
    </lineage>
</organism>
<evidence type="ECO:0000313" key="2">
    <source>
        <dbReference type="EMBL" id="GAA2333574.1"/>
    </source>
</evidence>
<protein>
    <recommendedName>
        <fullName evidence="4">SpdD protein</fullName>
    </recommendedName>
</protein>
<keyword evidence="1" id="KW-0812">Transmembrane</keyword>
<evidence type="ECO:0000313" key="3">
    <source>
        <dbReference type="Proteomes" id="UP001500253"/>
    </source>
</evidence>
<keyword evidence="1" id="KW-0472">Membrane</keyword>
<reference evidence="3" key="1">
    <citation type="journal article" date="2019" name="Int. J. Syst. Evol. Microbiol.">
        <title>The Global Catalogue of Microorganisms (GCM) 10K type strain sequencing project: providing services to taxonomists for standard genome sequencing and annotation.</title>
        <authorList>
            <consortium name="The Broad Institute Genomics Platform"/>
            <consortium name="The Broad Institute Genome Sequencing Center for Infectious Disease"/>
            <person name="Wu L."/>
            <person name="Ma J."/>
        </authorList>
    </citation>
    <scope>NUCLEOTIDE SEQUENCE [LARGE SCALE GENOMIC DNA]</scope>
    <source>
        <strain evidence="3">JCM 4316</strain>
    </source>
</reference>
<comment type="caution">
    <text evidence="2">The sequence shown here is derived from an EMBL/GenBank/DDBJ whole genome shotgun (WGS) entry which is preliminary data.</text>
</comment>
<sequence length="104" mass="10662">MHQPDPHHTIPGNLAPHIPADLYRQLDGRPVVIIQPPAPAPTRSLAKWAVPLAIGLAGAAGVLGLVAAAVAVFDYAARTAAFIGSTTGPIGLGLSLKLFSSKNK</sequence>
<evidence type="ECO:0000256" key="1">
    <source>
        <dbReference type="SAM" id="Phobius"/>
    </source>
</evidence>
<proteinExistence type="predicted"/>
<keyword evidence="3" id="KW-1185">Reference proteome</keyword>
<name>A0ABP5SL38_9ACTN</name>
<dbReference type="EMBL" id="BAAASD010000005">
    <property type="protein sequence ID" value="GAA2333574.1"/>
    <property type="molecule type" value="Genomic_DNA"/>
</dbReference>